<name>A0A2N7F9R3_VIBSP</name>
<comment type="caution">
    <text evidence="2">The sequence shown here is derived from an EMBL/GenBank/DDBJ whole genome shotgun (WGS) entry which is preliminary data.</text>
</comment>
<evidence type="ECO:0000313" key="3">
    <source>
        <dbReference type="Proteomes" id="UP000235330"/>
    </source>
</evidence>
<keyword evidence="2" id="KW-0547">Nucleotide-binding</keyword>
<proteinExistence type="predicted"/>
<gene>
    <name evidence="2" type="ORF">BCU17_21785</name>
</gene>
<dbReference type="AlphaFoldDB" id="A0A2N7F9R3"/>
<keyword evidence="2" id="KW-0067">ATP-binding</keyword>
<evidence type="ECO:0000256" key="1">
    <source>
        <dbReference type="SAM" id="Phobius"/>
    </source>
</evidence>
<feature type="transmembrane region" description="Helical" evidence="1">
    <location>
        <begin position="15"/>
        <end position="34"/>
    </location>
</feature>
<organism evidence="2 3">
    <name type="scientific">Vibrio splendidus</name>
    <dbReference type="NCBI Taxonomy" id="29497"/>
    <lineage>
        <taxon>Bacteria</taxon>
        <taxon>Pseudomonadati</taxon>
        <taxon>Pseudomonadota</taxon>
        <taxon>Gammaproteobacteria</taxon>
        <taxon>Vibrionales</taxon>
        <taxon>Vibrionaceae</taxon>
        <taxon>Vibrio</taxon>
    </lineage>
</organism>
<evidence type="ECO:0000313" key="2">
    <source>
        <dbReference type="EMBL" id="PMJ64324.1"/>
    </source>
</evidence>
<dbReference type="GO" id="GO:0005524">
    <property type="term" value="F:ATP binding"/>
    <property type="evidence" value="ECO:0007669"/>
    <property type="project" value="UniProtKB-KW"/>
</dbReference>
<dbReference type="EMBL" id="MCWU01000033">
    <property type="protein sequence ID" value="PMJ64324.1"/>
    <property type="molecule type" value="Genomic_DNA"/>
</dbReference>
<protein>
    <submittedName>
        <fullName evidence="2">ATP-binding protein</fullName>
    </submittedName>
</protein>
<dbReference type="Proteomes" id="UP000235330">
    <property type="component" value="Unassembled WGS sequence"/>
</dbReference>
<reference evidence="3" key="1">
    <citation type="submission" date="2016-07" db="EMBL/GenBank/DDBJ databases">
        <title>Nontailed viruses are major unrecognized killers of bacteria in the ocean.</title>
        <authorList>
            <person name="Kauffman K."/>
            <person name="Hussain F."/>
            <person name="Yang J."/>
            <person name="Arevalo P."/>
            <person name="Brown J."/>
            <person name="Cutler M."/>
            <person name="Kelly L."/>
            <person name="Polz M.F."/>
        </authorList>
    </citation>
    <scope>NUCLEOTIDE SEQUENCE [LARGE SCALE GENOMIC DNA]</scope>
    <source>
        <strain evidence="3">10N.261.55.E11</strain>
    </source>
</reference>
<keyword evidence="1" id="KW-1133">Transmembrane helix</keyword>
<dbReference type="Pfam" id="PF16964">
    <property type="entry name" value="TadF"/>
    <property type="match status" value="1"/>
</dbReference>
<sequence length="178" mass="19790">MNLRYRQTGTFSVEFALLGVVFATLLILTGDVIIKLSIQGKLDRLSYSLVNVLKERTQLYGKNDNTLTTDDAKALYKVARNSLERTTGNYSQANLSGTFEMLSFDLNGNSNTTTVKRGGGCTLTETIQGLQALSMMTSWGRRATLYRVTLCYETDNWAGELFETDFTTVQSSSVMMGR</sequence>
<dbReference type="InterPro" id="IPR031582">
    <property type="entry name" value="TadF"/>
</dbReference>
<keyword evidence="1" id="KW-0812">Transmembrane</keyword>
<keyword evidence="1" id="KW-0472">Membrane</keyword>
<accession>A0A2N7F9R3</accession>